<dbReference type="AlphaFoldDB" id="D8QJQ1"/>
<dbReference type="VEuPathDB" id="FungiDB:SCHCODRAFT_02643644"/>
<dbReference type="RefSeq" id="XP_003026654.1">
    <property type="nucleotide sequence ID" value="XM_003026608.1"/>
</dbReference>
<name>D8QJQ1_SCHCM</name>
<evidence type="ECO:0000313" key="2">
    <source>
        <dbReference type="EMBL" id="EFI91751.1"/>
    </source>
</evidence>
<organism evidence="3">
    <name type="scientific">Schizophyllum commune (strain H4-8 / FGSC 9210)</name>
    <name type="common">Split gill fungus</name>
    <dbReference type="NCBI Taxonomy" id="578458"/>
    <lineage>
        <taxon>Eukaryota</taxon>
        <taxon>Fungi</taxon>
        <taxon>Dikarya</taxon>
        <taxon>Basidiomycota</taxon>
        <taxon>Agaricomycotina</taxon>
        <taxon>Agaricomycetes</taxon>
        <taxon>Agaricomycetidae</taxon>
        <taxon>Agaricales</taxon>
        <taxon>Schizophyllaceae</taxon>
        <taxon>Schizophyllum</taxon>
    </lineage>
</organism>
<dbReference type="Proteomes" id="UP000007431">
    <property type="component" value="Unassembled WGS sequence"/>
</dbReference>
<dbReference type="EMBL" id="GL377315">
    <property type="protein sequence ID" value="EFI91751.1"/>
    <property type="molecule type" value="Genomic_DNA"/>
</dbReference>
<proteinExistence type="predicted"/>
<feature type="region of interest" description="Disordered" evidence="1">
    <location>
        <begin position="1"/>
        <end position="25"/>
    </location>
</feature>
<reference evidence="2 3" key="1">
    <citation type="journal article" date="2010" name="Nat. Biotechnol.">
        <title>Genome sequence of the model mushroom Schizophyllum commune.</title>
        <authorList>
            <person name="Ohm R.A."/>
            <person name="de Jong J.F."/>
            <person name="Lugones L.G."/>
            <person name="Aerts A."/>
            <person name="Kothe E."/>
            <person name="Stajich J.E."/>
            <person name="de Vries R.P."/>
            <person name="Record E."/>
            <person name="Levasseur A."/>
            <person name="Baker S.E."/>
            <person name="Bartholomew K.A."/>
            <person name="Coutinho P.M."/>
            <person name="Erdmann S."/>
            <person name="Fowler T.J."/>
            <person name="Gathman A.C."/>
            <person name="Lombard V."/>
            <person name="Henrissat B."/>
            <person name="Knabe N."/>
            <person name="Kuees U."/>
            <person name="Lilly W.W."/>
            <person name="Lindquist E."/>
            <person name="Lucas S."/>
            <person name="Magnuson J.K."/>
            <person name="Piumi F."/>
            <person name="Raudaskoski M."/>
            <person name="Salamov A."/>
            <person name="Schmutz J."/>
            <person name="Schwarze F.W.M.R."/>
            <person name="vanKuyk P.A."/>
            <person name="Horton J.S."/>
            <person name="Grigoriev I.V."/>
            <person name="Woesten H.A.B."/>
        </authorList>
    </citation>
    <scope>NUCLEOTIDE SEQUENCE [LARGE SCALE GENOMIC DNA]</scope>
    <source>
        <strain evidence="3">H4-8 / FGSC 9210</strain>
    </source>
</reference>
<dbReference type="KEGG" id="scm:SCHCO_02643644"/>
<dbReference type="HOGENOM" id="CLU_1256685_0_0_1"/>
<dbReference type="InParanoid" id="D8QJQ1"/>
<keyword evidence="3" id="KW-1185">Reference proteome</keyword>
<evidence type="ECO:0000313" key="3">
    <source>
        <dbReference type="Proteomes" id="UP000007431"/>
    </source>
</evidence>
<evidence type="ECO:0000256" key="1">
    <source>
        <dbReference type="SAM" id="MobiDB-lite"/>
    </source>
</evidence>
<sequence>MAQPTDNPFAARLGPNAGRGVSITLRPPGQRRFFYATSASPSKSSRNARTTRPLPAGWRVSKYGYVLRPGEVDFFEEEDKAEEARRRAKERRLVRLAEAREQRARARDDNERQRLLDEHYPLPPAEAARYWEPGITEAEQHRRLANWRKRYFHIVVRFRCDPQLYDRYRHHYLPTEGLLDPIHDRAELDRLRRTLFTCGQSTTGLSRLARLRAESQSSSI</sequence>
<protein>
    <submittedName>
        <fullName evidence="2">Expressed protein</fullName>
    </submittedName>
</protein>
<gene>
    <name evidence="2" type="ORF">SCHCODRAFT_86179</name>
</gene>
<dbReference type="GeneID" id="9593697"/>
<accession>D8QJQ1</accession>